<name>A0A6A7YEL8_9PSED</name>
<evidence type="ECO:0000313" key="5">
    <source>
        <dbReference type="Proteomes" id="UP000441404"/>
    </source>
</evidence>
<evidence type="ECO:0000313" key="4">
    <source>
        <dbReference type="EMBL" id="MQT88849.1"/>
    </source>
</evidence>
<evidence type="ECO:0000259" key="1">
    <source>
        <dbReference type="Pfam" id="PF04773"/>
    </source>
</evidence>
<dbReference type="RefSeq" id="WP_153327428.1">
    <property type="nucleotide sequence ID" value="NZ_WIWI01000014.1"/>
</dbReference>
<evidence type="ECO:0000313" key="3">
    <source>
        <dbReference type="EMBL" id="MQT46602.1"/>
    </source>
</evidence>
<dbReference type="InterPro" id="IPR006860">
    <property type="entry name" value="FecR"/>
</dbReference>
<proteinExistence type="predicted"/>
<dbReference type="Pfam" id="PF16220">
    <property type="entry name" value="DUF4880"/>
    <property type="match status" value="1"/>
</dbReference>
<reference evidence="5 6" key="1">
    <citation type="submission" date="2019-10" db="EMBL/GenBank/DDBJ databases">
        <title>Evaluation of single-gene subtyping targets for Pseudomonas.</title>
        <authorList>
            <person name="Reichler S.J."/>
            <person name="Orsi R.H."/>
            <person name="Wiedmann M."/>
            <person name="Martin N.H."/>
            <person name="Murphy S.I."/>
        </authorList>
    </citation>
    <scope>NUCLEOTIDE SEQUENCE [LARGE SCALE GENOMIC DNA]</scope>
    <source>
        <strain evidence="4 6">FSL R10-3254</strain>
        <strain evidence="3 5">FSL R10-3257</strain>
    </source>
</reference>
<feature type="domain" description="FecR protein" evidence="1">
    <location>
        <begin position="115"/>
        <end position="211"/>
    </location>
</feature>
<dbReference type="InterPro" id="IPR012373">
    <property type="entry name" value="Ferrdict_sens_TM"/>
</dbReference>
<dbReference type="PANTHER" id="PTHR30273">
    <property type="entry name" value="PERIPLASMIC SIGNAL SENSOR AND SIGMA FACTOR ACTIVATOR FECR-RELATED"/>
    <property type="match status" value="1"/>
</dbReference>
<accession>A0A6A7YEL8</accession>
<dbReference type="Proteomes" id="UP000441404">
    <property type="component" value="Unassembled WGS sequence"/>
</dbReference>
<dbReference type="PANTHER" id="PTHR30273:SF2">
    <property type="entry name" value="PROTEIN FECR"/>
    <property type="match status" value="1"/>
</dbReference>
<evidence type="ECO:0000259" key="2">
    <source>
        <dbReference type="Pfam" id="PF16220"/>
    </source>
</evidence>
<protein>
    <submittedName>
        <fullName evidence="4">DUF4880 domain-containing protein</fullName>
    </submittedName>
</protein>
<organism evidence="4 6">
    <name type="scientific">Pseudomonas helleri</name>
    <dbReference type="NCBI Taxonomy" id="1608996"/>
    <lineage>
        <taxon>Bacteria</taxon>
        <taxon>Pseudomonadati</taxon>
        <taxon>Pseudomonadota</taxon>
        <taxon>Gammaproteobacteria</taxon>
        <taxon>Pseudomonadales</taxon>
        <taxon>Pseudomonadaceae</taxon>
        <taxon>Pseudomonas</taxon>
    </lineage>
</organism>
<dbReference type="Proteomes" id="UP000489190">
    <property type="component" value="Unassembled WGS sequence"/>
</dbReference>
<evidence type="ECO:0000313" key="6">
    <source>
        <dbReference type="Proteomes" id="UP000489190"/>
    </source>
</evidence>
<comment type="caution">
    <text evidence="4">The sequence shown here is derived from an EMBL/GenBank/DDBJ whole genome shotgun (WGS) entry which is preliminary data.</text>
</comment>
<dbReference type="EMBL" id="WIWJ01000010">
    <property type="protein sequence ID" value="MQT46602.1"/>
    <property type="molecule type" value="Genomic_DNA"/>
</dbReference>
<dbReference type="EMBL" id="WIWI01000014">
    <property type="protein sequence ID" value="MQT88849.1"/>
    <property type="molecule type" value="Genomic_DNA"/>
</dbReference>
<feature type="domain" description="FecR N-terminal" evidence="2">
    <location>
        <begin position="13"/>
        <end position="53"/>
    </location>
</feature>
<sequence>MSGSVEFSSEVLDAAINWLVKTQSGAADPQIHAACQQWRAAHVSHEAAWQALQVTESTFRQASALSGRVALDTLSGSSRLRSRRQALKVLGLGVLGAGAGGLVWQQQPWRTFGADYATAVGERRVFNLADGTRLQLNTDSAADVVFNEQQRLIVLRDGEIFIRTGNDPDASAGRRPFWVHTREARLQAIGTAFDVRQESGRTRLMVEEGVVAIHLPAAQPVLVPAGKEYVIDGQSARLQTSSALHVSSWTSGALVAKNMRLEDLAAELSRYRQGWLLCDPAVRDLRVSGVFQLEHIDQALQGLSQTLAVRIERRTRFWTRIVAV</sequence>
<dbReference type="InterPro" id="IPR032623">
    <property type="entry name" value="FecR_N"/>
</dbReference>
<dbReference type="AlphaFoldDB" id="A0A6A7YEL8"/>
<gene>
    <name evidence="4" type="ORF">GHO39_06810</name>
    <name evidence="3" type="ORF">GHO40_07645</name>
</gene>
<dbReference type="Pfam" id="PF04773">
    <property type="entry name" value="FecR"/>
    <property type="match status" value="1"/>
</dbReference>
<dbReference type="Gene3D" id="3.55.50.30">
    <property type="match status" value="1"/>
</dbReference>
<dbReference type="GO" id="GO:0016989">
    <property type="term" value="F:sigma factor antagonist activity"/>
    <property type="evidence" value="ECO:0007669"/>
    <property type="project" value="TreeGrafter"/>
</dbReference>
<dbReference type="PIRSF" id="PIRSF018266">
    <property type="entry name" value="FecR"/>
    <property type="match status" value="1"/>
</dbReference>
<dbReference type="Gene3D" id="2.60.120.1440">
    <property type="match status" value="1"/>
</dbReference>